<name>A0AAW1LB13_POPJA</name>
<organism evidence="3 4">
    <name type="scientific">Popillia japonica</name>
    <name type="common">Japanese beetle</name>
    <dbReference type="NCBI Taxonomy" id="7064"/>
    <lineage>
        <taxon>Eukaryota</taxon>
        <taxon>Metazoa</taxon>
        <taxon>Ecdysozoa</taxon>
        <taxon>Arthropoda</taxon>
        <taxon>Hexapoda</taxon>
        <taxon>Insecta</taxon>
        <taxon>Pterygota</taxon>
        <taxon>Neoptera</taxon>
        <taxon>Endopterygota</taxon>
        <taxon>Coleoptera</taxon>
        <taxon>Polyphaga</taxon>
        <taxon>Scarabaeiformia</taxon>
        <taxon>Scarabaeidae</taxon>
        <taxon>Rutelinae</taxon>
        <taxon>Popillia</taxon>
    </lineage>
</organism>
<dbReference type="Pfam" id="PF16087">
    <property type="entry name" value="DUF4817"/>
    <property type="match status" value="1"/>
</dbReference>
<accession>A0AAW1LB13</accession>
<gene>
    <name evidence="3" type="ORF">QE152_g14221</name>
</gene>
<feature type="compositionally biased region" description="Basic residues" evidence="1">
    <location>
        <begin position="52"/>
        <end position="63"/>
    </location>
</feature>
<reference evidence="3 4" key="1">
    <citation type="journal article" date="2024" name="BMC Genomics">
        <title>De novo assembly and annotation of Popillia japonica's genome with initial clues to its potential as an invasive pest.</title>
        <authorList>
            <person name="Cucini C."/>
            <person name="Boschi S."/>
            <person name="Funari R."/>
            <person name="Cardaioli E."/>
            <person name="Iannotti N."/>
            <person name="Marturano G."/>
            <person name="Paoli F."/>
            <person name="Bruttini M."/>
            <person name="Carapelli A."/>
            <person name="Frati F."/>
            <person name="Nardi F."/>
        </authorList>
    </citation>
    <scope>NUCLEOTIDE SEQUENCE [LARGE SCALE GENOMIC DNA]</scope>
    <source>
        <strain evidence="3">DMR45628</strain>
    </source>
</reference>
<evidence type="ECO:0000256" key="1">
    <source>
        <dbReference type="SAM" id="MobiDB-lite"/>
    </source>
</evidence>
<protein>
    <recommendedName>
        <fullName evidence="2">DUF4817 domain-containing protein</fullName>
    </recommendedName>
</protein>
<comment type="caution">
    <text evidence="3">The sequence shown here is derived from an EMBL/GenBank/DDBJ whole genome shotgun (WGS) entry which is preliminary data.</text>
</comment>
<dbReference type="AlphaFoldDB" id="A0AAW1LB13"/>
<feature type="region of interest" description="Disordered" evidence="1">
    <location>
        <begin position="46"/>
        <end position="65"/>
    </location>
</feature>
<dbReference type="Proteomes" id="UP001458880">
    <property type="component" value="Unassembled WGS sequence"/>
</dbReference>
<dbReference type="EMBL" id="JASPKY010000141">
    <property type="protein sequence ID" value="KAK9730890.1"/>
    <property type="molecule type" value="Genomic_DNA"/>
</dbReference>
<proteinExistence type="predicted"/>
<evidence type="ECO:0000313" key="3">
    <source>
        <dbReference type="EMBL" id="KAK9730890.1"/>
    </source>
</evidence>
<sequence>MVFTNEEYTDMHLVYGEKRSNARAAQRKYAEKFSIRQHPHSLNIYNSSSTIKRNRFSGPKKGRHNDVTAEHKDVILMEVEENPEISVRDIMM</sequence>
<feature type="domain" description="DUF4817" evidence="2">
    <location>
        <begin position="5"/>
        <end position="41"/>
    </location>
</feature>
<keyword evidence="4" id="KW-1185">Reference proteome</keyword>
<evidence type="ECO:0000259" key="2">
    <source>
        <dbReference type="Pfam" id="PF16087"/>
    </source>
</evidence>
<dbReference type="InterPro" id="IPR032135">
    <property type="entry name" value="DUF4817"/>
</dbReference>
<evidence type="ECO:0000313" key="4">
    <source>
        <dbReference type="Proteomes" id="UP001458880"/>
    </source>
</evidence>